<evidence type="ECO:0000313" key="1">
    <source>
        <dbReference type="EMBL" id="VDM15169.1"/>
    </source>
</evidence>
<dbReference type="PANTHER" id="PTHR21357:SF4">
    <property type="entry name" value="FAM172 FAMILY PROTEIN HOMOLOG CG10038"/>
    <property type="match status" value="1"/>
</dbReference>
<dbReference type="InParanoid" id="A0A3P7EG88"/>
<dbReference type="PANTHER" id="PTHR21357">
    <property type="entry name" value="FAM172 FAMILY PROTEIN HOMOLOG CG10038"/>
    <property type="match status" value="1"/>
</dbReference>
<reference evidence="1 2" key="1">
    <citation type="submission" date="2018-11" db="EMBL/GenBank/DDBJ databases">
        <authorList>
            <consortium name="Pathogen Informatics"/>
        </authorList>
    </citation>
    <scope>NUCLEOTIDE SEQUENCE [LARGE SCALE GENOMIC DNA]</scope>
</reference>
<organism evidence="1 2">
    <name type="scientific">Wuchereria bancrofti</name>
    <dbReference type="NCBI Taxonomy" id="6293"/>
    <lineage>
        <taxon>Eukaryota</taxon>
        <taxon>Metazoa</taxon>
        <taxon>Ecdysozoa</taxon>
        <taxon>Nematoda</taxon>
        <taxon>Chromadorea</taxon>
        <taxon>Rhabditida</taxon>
        <taxon>Spirurina</taxon>
        <taxon>Spiruromorpha</taxon>
        <taxon>Filarioidea</taxon>
        <taxon>Onchocercidae</taxon>
        <taxon>Wuchereria</taxon>
    </lineage>
</organism>
<sequence length="119" mass="13809">MNPLCLQSETTTSSESENVKQSCLAALGYHFDSHGVMRDKDKKRYEFIDQKSYEKIGLAVTEEIYRIMENPPYNMERQYLDDTDKKRSAFIFLSKGWYEKENLVVLIHGSGSVRAGQWS</sequence>
<feature type="non-terminal residue" evidence="1">
    <location>
        <position position="119"/>
    </location>
</feature>
<dbReference type="OrthoDB" id="421951at2759"/>
<protein>
    <submittedName>
        <fullName evidence="1">Uncharacterized protein</fullName>
    </submittedName>
</protein>
<gene>
    <name evidence="1" type="ORF">WBA_LOCUS8555</name>
</gene>
<proteinExistence type="predicted"/>
<dbReference type="GO" id="GO:0031048">
    <property type="term" value="P:regulatory ncRNA-mediated heterochromatin formation"/>
    <property type="evidence" value="ECO:0007669"/>
    <property type="project" value="TreeGrafter"/>
</dbReference>
<evidence type="ECO:0000313" key="2">
    <source>
        <dbReference type="Proteomes" id="UP000270924"/>
    </source>
</evidence>
<dbReference type="AlphaFoldDB" id="A0A3P7EG88"/>
<keyword evidence="2" id="KW-1185">Reference proteome</keyword>
<dbReference type="GO" id="GO:0005634">
    <property type="term" value="C:nucleus"/>
    <property type="evidence" value="ECO:0007669"/>
    <property type="project" value="TreeGrafter"/>
</dbReference>
<dbReference type="EMBL" id="UYWW01007264">
    <property type="protein sequence ID" value="VDM15169.1"/>
    <property type="molecule type" value="Genomic_DNA"/>
</dbReference>
<accession>A0A3P7EG88</accession>
<dbReference type="InterPro" id="IPR048263">
    <property type="entry name" value="Arb2"/>
</dbReference>
<name>A0A3P7EG88_WUCBA</name>
<dbReference type="Proteomes" id="UP000270924">
    <property type="component" value="Unassembled WGS sequence"/>
</dbReference>
<dbReference type="GO" id="GO:0035197">
    <property type="term" value="F:siRNA binding"/>
    <property type="evidence" value="ECO:0007669"/>
    <property type="project" value="TreeGrafter"/>
</dbReference>